<accession>A0A7J5TY98</accession>
<dbReference type="Proteomes" id="UP000488299">
    <property type="component" value="Unassembled WGS sequence"/>
</dbReference>
<evidence type="ECO:0000256" key="1">
    <source>
        <dbReference type="ARBA" id="ARBA00023267"/>
    </source>
</evidence>
<dbReference type="FunFam" id="2.40.50.100:FF:000003">
    <property type="entry name" value="Acetyl-CoA carboxylase biotin carboxyl carrier protein"/>
    <property type="match status" value="1"/>
</dbReference>
<dbReference type="InterPro" id="IPR000089">
    <property type="entry name" value="Biotin_lipoyl"/>
</dbReference>
<keyword evidence="4" id="KW-1185">Reference proteome</keyword>
<evidence type="ECO:0000313" key="4">
    <source>
        <dbReference type="Proteomes" id="UP000488299"/>
    </source>
</evidence>
<comment type="caution">
    <text evidence="3">The sequence shown here is derived from an EMBL/GenBank/DDBJ whole genome shotgun (WGS) entry which is preliminary data.</text>
</comment>
<organism evidence="3 4">
    <name type="scientific">Rudanella paleaurantiibacter</name>
    <dbReference type="NCBI Taxonomy" id="2614655"/>
    <lineage>
        <taxon>Bacteria</taxon>
        <taxon>Pseudomonadati</taxon>
        <taxon>Bacteroidota</taxon>
        <taxon>Cytophagia</taxon>
        <taxon>Cytophagales</taxon>
        <taxon>Cytophagaceae</taxon>
        <taxon>Rudanella</taxon>
    </lineage>
</organism>
<dbReference type="PROSITE" id="PS50968">
    <property type="entry name" value="BIOTINYL_LIPOYL"/>
    <property type="match status" value="1"/>
</dbReference>
<dbReference type="PANTHER" id="PTHR45266">
    <property type="entry name" value="OXALOACETATE DECARBOXYLASE ALPHA CHAIN"/>
    <property type="match status" value="1"/>
</dbReference>
<dbReference type="SUPFAM" id="SSF51230">
    <property type="entry name" value="Single hybrid motif"/>
    <property type="match status" value="1"/>
</dbReference>
<name>A0A7J5TY98_9BACT</name>
<dbReference type="Gene3D" id="2.40.50.100">
    <property type="match status" value="1"/>
</dbReference>
<sequence length="167" mass="18310">MFTATVNDATEAPFSIQFTANGPLVNGEPFTWDLVRLNDNTFHILHQDRSYTAELIELDSEAKAVKLSLNGHLYTVQLKDRFDQLLEQMGMSGAASAKINDIKAPMPGLIVGVSVQPGDVVKKGDAVLILEAMKMENLIKSPGEGTIRAIRVAKGDRVEKNQVLIEF</sequence>
<feature type="domain" description="Lipoyl-binding" evidence="2">
    <location>
        <begin position="86"/>
        <end position="167"/>
    </location>
</feature>
<evidence type="ECO:0000259" key="2">
    <source>
        <dbReference type="PROSITE" id="PS50968"/>
    </source>
</evidence>
<dbReference type="InterPro" id="IPR011053">
    <property type="entry name" value="Single_hybrid_motif"/>
</dbReference>
<proteinExistence type="predicted"/>
<dbReference type="RefSeq" id="WP_152124711.1">
    <property type="nucleotide sequence ID" value="NZ_WELI01000005.1"/>
</dbReference>
<reference evidence="3 4" key="1">
    <citation type="submission" date="2019-10" db="EMBL/GenBank/DDBJ databases">
        <title>Rudanella paleaurantiibacter sp. nov., isolated from sludge.</title>
        <authorList>
            <person name="Xu S.Q."/>
        </authorList>
    </citation>
    <scope>NUCLEOTIDE SEQUENCE [LARGE SCALE GENOMIC DNA]</scope>
    <source>
        <strain evidence="3 4">HX-22-17</strain>
    </source>
</reference>
<protein>
    <submittedName>
        <fullName evidence="3">Biotin/lipoyl-binding protein</fullName>
    </submittedName>
</protein>
<dbReference type="InterPro" id="IPR001882">
    <property type="entry name" value="Biotin_BS"/>
</dbReference>
<dbReference type="AlphaFoldDB" id="A0A7J5TY98"/>
<dbReference type="EMBL" id="WELI01000005">
    <property type="protein sequence ID" value="KAB7730102.1"/>
    <property type="molecule type" value="Genomic_DNA"/>
</dbReference>
<evidence type="ECO:0000313" key="3">
    <source>
        <dbReference type="EMBL" id="KAB7730102.1"/>
    </source>
</evidence>
<dbReference type="CDD" id="cd06850">
    <property type="entry name" value="biotinyl_domain"/>
    <property type="match status" value="1"/>
</dbReference>
<gene>
    <name evidence="3" type="ORF">F5984_13040</name>
</gene>
<dbReference type="Pfam" id="PF00364">
    <property type="entry name" value="Biotin_lipoyl"/>
    <property type="match status" value="1"/>
</dbReference>
<dbReference type="PROSITE" id="PS00188">
    <property type="entry name" value="BIOTIN"/>
    <property type="match status" value="1"/>
</dbReference>
<keyword evidence="1" id="KW-0092">Biotin</keyword>
<dbReference type="InterPro" id="IPR050709">
    <property type="entry name" value="Biotin_Carboxyl_Carrier/Decarb"/>
</dbReference>
<dbReference type="PANTHER" id="PTHR45266:SF3">
    <property type="entry name" value="OXALOACETATE DECARBOXYLASE ALPHA CHAIN"/>
    <property type="match status" value="1"/>
</dbReference>